<comment type="caution">
    <text evidence="2">The sequence shown here is derived from an EMBL/GenBank/DDBJ whole genome shotgun (WGS) entry which is preliminary data.</text>
</comment>
<evidence type="ECO:0000313" key="2">
    <source>
        <dbReference type="EMBL" id="CAE6844984.1"/>
    </source>
</evidence>
<evidence type="ECO:0000259" key="1">
    <source>
        <dbReference type="Pfam" id="PF06812"/>
    </source>
</evidence>
<sequence length="374" mass="40932">MNAKKSAAAKSRNLDIASHDWLSPISDDAPSGADLEYDPEYVVLSAKTTAQPDAQYGNFVGSPEPVNWSDVDRDCRRLMLRSKDIRLAVLFARSRTRLAGSAGFAEGLSLLASWLDLYPDTIHPQLAVDADRDAALEIRSNALQALTDGDGLLSDLREIFLVKSTAMRLQVRDVERAFARPRPADALSQDSVRQQLAYLRAQTPAVLTGFDQALASFEGIATWSELHLHSFAPDLSALGNVLRLFARPIGSSAASDAILEDAAACVTQVSDMGAPLDVTTTVQVATTPHAVEPGQPMRSARTSATDRLMALEKMREARHWFETHEPSSPIPVLLRRAEQFVGKRYAEVVQAIPPELLVQWDTETQAQAETNNFQ</sequence>
<reference evidence="2 3" key="1">
    <citation type="submission" date="2021-02" db="EMBL/GenBank/DDBJ databases">
        <authorList>
            <person name="Vanwijnsberghe S."/>
        </authorList>
    </citation>
    <scope>NUCLEOTIDE SEQUENCE [LARGE SCALE GENOMIC DNA]</scope>
    <source>
        <strain evidence="2 3">R-69776</strain>
    </source>
</reference>
<dbReference type="InterPro" id="IPR010657">
    <property type="entry name" value="ImpA_N"/>
</dbReference>
<evidence type="ECO:0000313" key="3">
    <source>
        <dbReference type="Proteomes" id="UP000673821"/>
    </source>
</evidence>
<keyword evidence="3" id="KW-1185">Reference proteome</keyword>
<organism evidence="2 3">
    <name type="scientific">Paraburkholderia nemoris</name>
    <dbReference type="NCBI Taxonomy" id="2793076"/>
    <lineage>
        <taxon>Bacteria</taxon>
        <taxon>Pseudomonadati</taxon>
        <taxon>Pseudomonadota</taxon>
        <taxon>Betaproteobacteria</taxon>
        <taxon>Burkholderiales</taxon>
        <taxon>Burkholderiaceae</taxon>
        <taxon>Paraburkholderia</taxon>
    </lineage>
</organism>
<feature type="domain" description="ImpA N-terminal" evidence="1">
    <location>
        <begin position="22"/>
        <end position="147"/>
    </location>
</feature>
<dbReference type="EMBL" id="CAJNBH010000032">
    <property type="protein sequence ID" value="CAE6844984.1"/>
    <property type="molecule type" value="Genomic_DNA"/>
</dbReference>
<dbReference type="InterPro" id="IPR017740">
    <property type="entry name" value="TssA-like"/>
</dbReference>
<dbReference type="Pfam" id="PF06812">
    <property type="entry name" value="ImpA_N"/>
    <property type="match status" value="1"/>
</dbReference>
<proteinExistence type="predicted"/>
<dbReference type="PANTHER" id="PTHR37951:SF1">
    <property type="entry name" value="TYPE VI SECRETION SYSTEM COMPONENT TSSA1"/>
    <property type="match status" value="1"/>
</dbReference>
<protein>
    <recommendedName>
        <fullName evidence="1">ImpA N-terminal domain-containing protein</fullName>
    </recommendedName>
</protein>
<dbReference type="PANTHER" id="PTHR37951">
    <property type="entry name" value="CYTOPLASMIC PROTEIN-RELATED"/>
    <property type="match status" value="1"/>
</dbReference>
<name>A0ABM8SZK5_9BURK</name>
<accession>A0ABM8SZK5</accession>
<dbReference type="Proteomes" id="UP000673821">
    <property type="component" value="Unassembled WGS sequence"/>
</dbReference>
<dbReference type="RefSeq" id="WP_054040183.1">
    <property type="nucleotide sequence ID" value="NZ_CAJNBH010000032.1"/>
</dbReference>
<gene>
    <name evidence="2" type="ORF">R69776_07221</name>
</gene>